<gene>
    <name evidence="2" type="ORF">HX095_02400</name>
</gene>
<protein>
    <recommendedName>
        <fullName evidence="1">Phosphoribosyltransferase domain-containing protein</fullName>
    </recommendedName>
</protein>
<sequence length="192" mass="22225">MKVVNFNQEVFESFLHEELKDFLIENSLVLIIGIKEGGIPIAEMVKVNLEKITSTQLDFITIKCQRPSTKSKKKSSIVKYLLKNLFKVLPQFFLNKVRIYEHKFLMNNGNQDRELYLPENLQLDNYHKILIVDDAVDSGYTLKNVVEKLEKSNSSAKIYSLAVVVTDKNAVKIPDYYLYSDVLIRFPWSLDG</sequence>
<dbReference type="AlphaFoldDB" id="A0AAW7DDK5"/>
<evidence type="ECO:0000313" key="3">
    <source>
        <dbReference type="Proteomes" id="UP001173578"/>
    </source>
</evidence>
<organism evidence="2 3">
    <name type="scientific">Empedobacter falsenii</name>
    <dbReference type="NCBI Taxonomy" id="343874"/>
    <lineage>
        <taxon>Bacteria</taxon>
        <taxon>Pseudomonadati</taxon>
        <taxon>Bacteroidota</taxon>
        <taxon>Flavobacteriia</taxon>
        <taxon>Flavobacteriales</taxon>
        <taxon>Weeksellaceae</taxon>
        <taxon>Empedobacter</taxon>
    </lineage>
</organism>
<dbReference type="InterPro" id="IPR000836">
    <property type="entry name" value="PRTase_dom"/>
</dbReference>
<proteinExistence type="predicted"/>
<name>A0AAW7DDK5_9FLAO</name>
<evidence type="ECO:0000259" key="1">
    <source>
        <dbReference type="Pfam" id="PF00156"/>
    </source>
</evidence>
<dbReference type="Pfam" id="PF00156">
    <property type="entry name" value="Pribosyltran"/>
    <property type="match status" value="1"/>
</dbReference>
<dbReference type="InterPro" id="IPR029057">
    <property type="entry name" value="PRTase-like"/>
</dbReference>
<dbReference type="Proteomes" id="UP001173578">
    <property type="component" value="Unassembled WGS sequence"/>
</dbReference>
<reference evidence="2" key="2">
    <citation type="journal article" date="2022" name="Sci. Total Environ.">
        <title>Prevalence, transmission, and molecular epidemiology of tet(X)-positive bacteria among humans, animals, and environmental niches in China: An epidemiological, and genomic-based study.</title>
        <authorList>
            <person name="Dong N."/>
            <person name="Zeng Y."/>
            <person name="Cai C."/>
            <person name="Sun C."/>
            <person name="Lu J."/>
            <person name="Liu C."/>
            <person name="Zhou H."/>
            <person name="Sun Q."/>
            <person name="Shu L."/>
            <person name="Wang H."/>
            <person name="Wang Y."/>
            <person name="Wang S."/>
            <person name="Wu C."/>
            <person name="Chan E.W."/>
            <person name="Chen G."/>
            <person name="Shen Z."/>
            <person name="Chen S."/>
            <person name="Zhang R."/>
        </authorList>
    </citation>
    <scope>NUCLEOTIDE SEQUENCE</scope>
    <source>
        <strain evidence="2">210</strain>
    </source>
</reference>
<comment type="caution">
    <text evidence="2">The sequence shown here is derived from an EMBL/GenBank/DDBJ whole genome shotgun (WGS) entry which is preliminary data.</text>
</comment>
<dbReference type="RefSeq" id="WP_286484860.1">
    <property type="nucleotide sequence ID" value="NZ_JACALR010000001.1"/>
</dbReference>
<dbReference type="EMBL" id="JACALR010000001">
    <property type="protein sequence ID" value="MDM1550059.1"/>
    <property type="molecule type" value="Genomic_DNA"/>
</dbReference>
<dbReference type="CDD" id="cd06223">
    <property type="entry name" value="PRTases_typeI"/>
    <property type="match status" value="1"/>
</dbReference>
<feature type="domain" description="Phosphoribosyltransferase" evidence="1">
    <location>
        <begin position="21"/>
        <end position="188"/>
    </location>
</feature>
<reference evidence="2" key="1">
    <citation type="submission" date="2020-06" db="EMBL/GenBank/DDBJ databases">
        <authorList>
            <person name="Dong N."/>
        </authorList>
    </citation>
    <scope>NUCLEOTIDE SEQUENCE</scope>
    <source>
        <strain evidence="2">210</strain>
    </source>
</reference>
<dbReference type="SUPFAM" id="SSF53271">
    <property type="entry name" value="PRTase-like"/>
    <property type="match status" value="1"/>
</dbReference>
<dbReference type="Gene3D" id="3.40.50.2020">
    <property type="match status" value="1"/>
</dbReference>
<evidence type="ECO:0000313" key="2">
    <source>
        <dbReference type="EMBL" id="MDM1550059.1"/>
    </source>
</evidence>
<accession>A0AAW7DDK5</accession>